<evidence type="ECO:0000256" key="3">
    <source>
        <dbReference type="ARBA" id="ARBA00022723"/>
    </source>
</evidence>
<proteinExistence type="predicted"/>
<dbReference type="EMBL" id="DVON01000052">
    <property type="protein sequence ID" value="HIV12048.1"/>
    <property type="molecule type" value="Genomic_DNA"/>
</dbReference>
<dbReference type="PANTHER" id="PTHR13778">
    <property type="entry name" value="GLYCOSYLTRANSFERASE 8 DOMAIN-CONTAINING PROTEIN"/>
    <property type="match status" value="1"/>
</dbReference>
<dbReference type="InterPro" id="IPR029044">
    <property type="entry name" value="Nucleotide-diphossugar_trans"/>
</dbReference>
<name>A0A9D1NTJ3_9FIRM</name>
<protein>
    <submittedName>
        <fullName evidence="4">Glycosyltransferase family 8 protein</fullName>
    </submittedName>
</protein>
<dbReference type="InterPro" id="IPR050748">
    <property type="entry name" value="Glycosyltrans_8_dom-fam"/>
</dbReference>
<keyword evidence="1" id="KW-0328">Glycosyltransferase</keyword>
<dbReference type="Pfam" id="PF01501">
    <property type="entry name" value="Glyco_transf_8"/>
    <property type="match status" value="1"/>
</dbReference>
<dbReference type="GO" id="GO:0046872">
    <property type="term" value="F:metal ion binding"/>
    <property type="evidence" value="ECO:0007669"/>
    <property type="project" value="UniProtKB-KW"/>
</dbReference>
<evidence type="ECO:0000256" key="2">
    <source>
        <dbReference type="ARBA" id="ARBA00022679"/>
    </source>
</evidence>
<evidence type="ECO:0000256" key="1">
    <source>
        <dbReference type="ARBA" id="ARBA00022676"/>
    </source>
</evidence>
<organism evidence="4 5">
    <name type="scientific">Candidatus Pullilachnospira stercoravium</name>
    <dbReference type="NCBI Taxonomy" id="2840913"/>
    <lineage>
        <taxon>Bacteria</taxon>
        <taxon>Bacillati</taxon>
        <taxon>Bacillota</taxon>
        <taxon>Clostridia</taxon>
        <taxon>Lachnospirales</taxon>
        <taxon>Lachnospiraceae</taxon>
        <taxon>Lachnospiraceae incertae sedis</taxon>
        <taxon>Candidatus Pullilachnospira</taxon>
    </lineage>
</organism>
<sequence length="284" mass="34310">MEKEYKREIQVIQYGDIREHIPFDFDTLGWNQIVLSRLLWDRFLPEKVERILYLDGDTIVNGSLQELWEKDFGECILGAGIEPTVDYKRRCCLGLENAPYINAGVLLIDRKKWRNKKAEQRILDFYKENGGRLFANDQDAINGALHDEILFLEPKYNFYNIFWFYPYRFLKKLMKGAEYFSEATYNESLEHPVIFHYLGEERPWRKGNRHKYRAVYEKYSKMTPWKDDPQEEGWELYYFCWGIFNAVTKYFPGVRYNIINRLIPVMMKWRSRRLKKQGQIQKKG</sequence>
<comment type="caution">
    <text evidence="4">The sequence shown here is derived from an EMBL/GenBank/DDBJ whole genome shotgun (WGS) entry which is preliminary data.</text>
</comment>
<accession>A0A9D1NTJ3</accession>
<reference evidence="4" key="2">
    <citation type="journal article" date="2021" name="PeerJ">
        <title>Extensive microbial diversity within the chicken gut microbiome revealed by metagenomics and culture.</title>
        <authorList>
            <person name="Gilroy R."/>
            <person name="Ravi A."/>
            <person name="Getino M."/>
            <person name="Pursley I."/>
            <person name="Horton D.L."/>
            <person name="Alikhan N.F."/>
            <person name="Baker D."/>
            <person name="Gharbi K."/>
            <person name="Hall N."/>
            <person name="Watson M."/>
            <person name="Adriaenssens E.M."/>
            <person name="Foster-Nyarko E."/>
            <person name="Jarju S."/>
            <person name="Secka A."/>
            <person name="Antonio M."/>
            <person name="Oren A."/>
            <person name="Chaudhuri R.R."/>
            <person name="La Ragione R."/>
            <person name="Hildebrand F."/>
            <person name="Pallen M.J."/>
        </authorList>
    </citation>
    <scope>NUCLEOTIDE SEQUENCE</scope>
    <source>
        <strain evidence="4">ChiBcec2-4451</strain>
    </source>
</reference>
<evidence type="ECO:0000313" key="4">
    <source>
        <dbReference type="EMBL" id="HIV12048.1"/>
    </source>
</evidence>
<keyword evidence="2" id="KW-0808">Transferase</keyword>
<dbReference type="AlphaFoldDB" id="A0A9D1NTJ3"/>
<evidence type="ECO:0000313" key="5">
    <source>
        <dbReference type="Proteomes" id="UP000886723"/>
    </source>
</evidence>
<dbReference type="GO" id="GO:0016757">
    <property type="term" value="F:glycosyltransferase activity"/>
    <property type="evidence" value="ECO:0007669"/>
    <property type="project" value="UniProtKB-KW"/>
</dbReference>
<reference evidence="4" key="1">
    <citation type="submission" date="2020-10" db="EMBL/GenBank/DDBJ databases">
        <authorList>
            <person name="Gilroy R."/>
        </authorList>
    </citation>
    <scope>NUCLEOTIDE SEQUENCE</scope>
    <source>
        <strain evidence="4">ChiBcec2-4451</strain>
    </source>
</reference>
<gene>
    <name evidence="4" type="ORF">IAA63_02770</name>
</gene>
<dbReference type="Proteomes" id="UP000886723">
    <property type="component" value="Unassembled WGS sequence"/>
</dbReference>
<dbReference type="InterPro" id="IPR002495">
    <property type="entry name" value="Glyco_trans_8"/>
</dbReference>
<keyword evidence="3" id="KW-0479">Metal-binding</keyword>
<dbReference type="Gene3D" id="3.90.550.10">
    <property type="entry name" value="Spore Coat Polysaccharide Biosynthesis Protein SpsA, Chain A"/>
    <property type="match status" value="1"/>
</dbReference>
<dbReference type="PANTHER" id="PTHR13778:SF47">
    <property type="entry name" value="LIPOPOLYSACCHARIDE 1,3-GALACTOSYLTRANSFERASE"/>
    <property type="match status" value="1"/>
</dbReference>
<dbReference type="CDD" id="cd04194">
    <property type="entry name" value="GT8_A4GalT_like"/>
    <property type="match status" value="1"/>
</dbReference>
<dbReference type="SUPFAM" id="SSF53448">
    <property type="entry name" value="Nucleotide-diphospho-sugar transferases"/>
    <property type="match status" value="1"/>
</dbReference>